<dbReference type="AlphaFoldDB" id="A0A1W1BRM0"/>
<proteinExistence type="predicted"/>
<organism evidence="1">
    <name type="scientific">hydrothermal vent metagenome</name>
    <dbReference type="NCBI Taxonomy" id="652676"/>
    <lineage>
        <taxon>unclassified sequences</taxon>
        <taxon>metagenomes</taxon>
        <taxon>ecological metagenomes</taxon>
    </lineage>
</organism>
<name>A0A1W1BRM0_9ZZZZ</name>
<sequence>MVDYFFITDPDAKIRPFIGGNIGAVNYESTLVDVSDFIYGGQAGLVLSAGENLNVDLSYRYSISGSTELNDLSSLVFGLNYIY</sequence>
<dbReference type="InterPro" id="IPR011250">
    <property type="entry name" value="OMP/PagP_B-barrel"/>
</dbReference>
<gene>
    <name evidence="1" type="ORF">MNB_SV-13-2073</name>
</gene>
<accession>A0A1W1BRM0</accession>
<evidence type="ECO:0008006" key="2">
    <source>
        <dbReference type="Google" id="ProtNLM"/>
    </source>
</evidence>
<dbReference type="Gene3D" id="2.40.160.20">
    <property type="match status" value="1"/>
</dbReference>
<dbReference type="EMBL" id="FPHM01000034">
    <property type="protein sequence ID" value="SFV56101.1"/>
    <property type="molecule type" value="Genomic_DNA"/>
</dbReference>
<reference evidence="1" key="1">
    <citation type="submission" date="2016-10" db="EMBL/GenBank/DDBJ databases">
        <authorList>
            <person name="de Groot N.N."/>
        </authorList>
    </citation>
    <scope>NUCLEOTIDE SEQUENCE</scope>
</reference>
<dbReference type="SUPFAM" id="SSF56925">
    <property type="entry name" value="OMPA-like"/>
    <property type="match status" value="1"/>
</dbReference>
<protein>
    <recommendedName>
        <fullName evidence="2">Outer membrane protein beta-barrel domain-containing protein</fullName>
    </recommendedName>
</protein>
<evidence type="ECO:0000313" key="1">
    <source>
        <dbReference type="EMBL" id="SFV56101.1"/>
    </source>
</evidence>